<organism evidence="1 2">
    <name type="scientific">Cinchona calisaya</name>
    <dbReference type="NCBI Taxonomy" id="153742"/>
    <lineage>
        <taxon>Eukaryota</taxon>
        <taxon>Viridiplantae</taxon>
        <taxon>Streptophyta</taxon>
        <taxon>Embryophyta</taxon>
        <taxon>Tracheophyta</taxon>
        <taxon>Spermatophyta</taxon>
        <taxon>Magnoliopsida</taxon>
        <taxon>eudicotyledons</taxon>
        <taxon>Gunneridae</taxon>
        <taxon>Pentapetalae</taxon>
        <taxon>asterids</taxon>
        <taxon>lamiids</taxon>
        <taxon>Gentianales</taxon>
        <taxon>Rubiaceae</taxon>
        <taxon>Cinchonoideae</taxon>
        <taxon>Cinchoneae</taxon>
        <taxon>Cinchona</taxon>
    </lineage>
</organism>
<evidence type="ECO:0000313" key="1">
    <source>
        <dbReference type="EMBL" id="KAL3526602.1"/>
    </source>
</evidence>
<comment type="caution">
    <text evidence="1">The sequence shown here is derived from an EMBL/GenBank/DDBJ whole genome shotgun (WGS) entry which is preliminary data.</text>
</comment>
<accession>A0ABD3A4D7</accession>
<dbReference type="AlphaFoldDB" id="A0ABD3A4D7"/>
<gene>
    <name evidence="1" type="ORF">ACH5RR_011258</name>
</gene>
<evidence type="ECO:0000313" key="2">
    <source>
        <dbReference type="Proteomes" id="UP001630127"/>
    </source>
</evidence>
<name>A0ABD3A4D7_9GENT</name>
<proteinExistence type="predicted"/>
<keyword evidence="2" id="KW-1185">Reference proteome</keyword>
<sequence length="112" mass="12817">MASIGEALKRKIFLKYIASILDPRQKFEYVKFVLDDICGSNTNFKKLVKEALYAEYKRLYTLTISVPVSFVYNEKSATGSSAIGMDSSDDDIYSKRFLRRNVAVKARILMQN</sequence>
<dbReference type="EMBL" id="JBJUIK010000005">
    <property type="protein sequence ID" value="KAL3526602.1"/>
    <property type="molecule type" value="Genomic_DNA"/>
</dbReference>
<protein>
    <submittedName>
        <fullName evidence="1">Uncharacterized protein</fullName>
    </submittedName>
</protein>
<reference evidence="1 2" key="1">
    <citation type="submission" date="2024-11" db="EMBL/GenBank/DDBJ databases">
        <title>A near-complete genome assembly of Cinchona calisaya.</title>
        <authorList>
            <person name="Lian D.C."/>
            <person name="Zhao X.W."/>
            <person name="Wei L."/>
        </authorList>
    </citation>
    <scope>NUCLEOTIDE SEQUENCE [LARGE SCALE GENOMIC DNA]</scope>
    <source>
        <tissue evidence="1">Nenye</tissue>
    </source>
</reference>
<dbReference type="Proteomes" id="UP001630127">
    <property type="component" value="Unassembled WGS sequence"/>
</dbReference>